<feature type="non-terminal residue" evidence="1">
    <location>
        <position position="85"/>
    </location>
</feature>
<keyword evidence="2" id="KW-1185">Reference proteome</keyword>
<comment type="caution">
    <text evidence="1">The sequence shown here is derived from an EMBL/GenBank/DDBJ whole genome shotgun (WGS) entry which is preliminary data.</text>
</comment>
<evidence type="ECO:0000313" key="1">
    <source>
        <dbReference type="EMBL" id="KAF9969259.1"/>
    </source>
</evidence>
<dbReference type="Proteomes" id="UP000749646">
    <property type="component" value="Unassembled WGS sequence"/>
</dbReference>
<protein>
    <submittedName>
        <fullName evidence="1">Uncharacterized protein</fullName>
    </submittedName>
</protein>
<reference evidence="1" key="1">
    <citation type="journal article" date="2020" name="Fungal Divers.">
        <title>Resolving the Mortierellaceae phylogeny through synthesis of multi-gene phylogenetics and phylogenomics.</title>
        <authorList>
            <person name="Vandepol N."/>
            <person name="Liber J."/>
            <person name="Desiro A."/>
            <person name="Na H."/>
            <person name="Kennedy M."/>
            <person name="Barry K."/>
            <person name="Grigoriev I.V."/>
            <person name="Miller A.N."/>
            <person name="O'Donnell K."/>
            <person name="Stajich J.E."/>
            <person name="Bonito G."/>
        </authorList>
    </citation>
    <scope>NUCLEOTIDE SEQUENCE</scope>
    <source>
        <strain evidence="1">MES-2147</strain>
    </source>
</reference>
<gene>
    <name evidence="1" type="ORF">BGZ65_012105</name>
</gene>
<evidence type="ECO:0000313" key="2">
    <source>
        <dbReference type="Proteomes" id="UP000749646"/>
    </source>
</evidence>
<dbReference type="OrthoDB" id="2421814at2759"/>
<dbReference type="EMBL" id="JAAAHW010005274">
    <property type="protein sequence ID" value="KAF9969259.1"/>
    <property type="molecule type" value="Genomic_DNA"/>
</dbReference>
<name>A0A9P6JF94_9FUNG</name>
<accession>A0A9P6JF94</accession>
<organism evidence="1 2">
    <name type="scientific">Modicella reniformis</name>
    <dbReference type="NCBI Taxonomy" id="1440133"/>
    <lineage>
        <taxon>Eukaryota</taxon>
        <taxon>Fungi</taxon>
        <taxon>Fungi incertae sedis</taxon>
        <taxon>Mucoromycota</taxon>
        <taxon>Mortierellomycotina</taxon>
        <taxon>Mortierellomycetes</taxon>
        <taxon>Mortierellales</taxon>
        <taxon>Mortierellaceae</taxon>
        <taxon>Modicella</taxon>
    </lineage>
</organism>
<sequence>MIGKEDRSQVILSWSSSNDAFAVTNASIQDVRGLNQVDKQLLKQRGAVGEPHLRLRELSNKLISMASVVSNSSRHQVSNGDEQKA</sequence>
<proteinExistence type="predicted"/>
<dbReference type="AlphaFoldDB" id="A0A9P6JF94"/>